<reference evidence="1" key="1">
    <citation type="journal article" date="2022" name="Phytopathology">
        <title>Whole genome sequencing-based tracing of a 2022 introduction and outbreak of Xanthomonas hortorum pv. pelargonii.</title>
        <authorList>
            <person name="Iruegas Bocardo F."/>
            <person name="Weisberg A.J."/>
            <person name="Riutta E.R."/>
            <person name="Kilday K.B."/>
            <person name="Bonkowski J.C."/>
            <person name="Creswell T.C."/>
            <person name="Daughtrey M."/>
            <person name="Rane K.K."/>
            <person name="Grunwald N.J."/>
            <person name="Chang J.H."/>
            <person name="Putnam M."/>
        </authorList>
    </citation>
    <scope>NUCLEOTIDE SEQUENCE</scope>
    <source>
        <strain evidence="1">22-338</strain>
    </source>
</reference>
<evidence type="ECO:0000313" key="2">
    <source>
        <dbReference type="Proteomes" id="UP001140230"/>
    </source>
</evidence>
<dbReference type="Proteomes" id="UP001140230">
    <property type="component" value="Unassembled WGS sequence"/>
</dbReference>
<reference evidence="1" key="2">
    <citation type="submission" date="2022-08" db="EMBL/GenBank/DDBJ databases">
        <authorList>
            <person name="Iruegas-Bocardo F."/>
            <person name="Weisberg A.J."/>
            <person name="Riutta E.R."/>
            <person name="Kilday K."/>
            <person name="Bonkowski J.C."/>
            <person name="Creswell T."/>
            <person name="Daughtrey M.L."/>
            <person name="Rane K."/>
            <person name="Grunwald N.J."/>
            <person name="Chang J.H."/>
            <person name="Putnam M.L."/>
        </authorList>
    </citation>
    <scope>NUCLEOTIDE SEQUENCE</scope>
    <source>
        <strain evidence="1">22-338</strain>
    </source>
</reference>
<organism evidence="1 2">
    <name type="scientific">Xanthomonas hortorum pv. hederae</name>
    <dbReference type="NCBI Taxonomy" id="453603"/>
    <lineage>
        <taxon>Bacteria</taxon>
        <taxon>Pseudomonadati</taxon>
        <taxon>Pseudomonadota</taxon>
        <taxon>Gammaproteobacteria</taxon>
        <taxon>Lysobacterales</taxon>
        <taxon>Lysobacteraceae</taxon>
        <taxon>Xanthomonas</taxon>
    </lineage>
</organism>
<gene>
    <name evidence="1" type="ORF">NY667_23200</name>
</gene>
<dbReference type="RefSeq" id="WP_249030621.1">
    <property type="nucleotide sequence ID" value="NZ_CP168178.1"/>
</dbReference>
<accession>A0A9X4HA77</accession>
<proteinExistence type="predicted"/>
<sequence>MVRNDNAPGATANIFADNRARDGGIRMSEREWNQFGVDLMRHDLDERRGQLDAGRPDLALNLPVRDVQDVHDRSFQAHQIDPNAWTPREFLQAARRHGGEGETARTQ</sequence>
<dbReference type="EMBL" id="JANWTP010000146">
    <property type="protein sequence ID" value="MDC8640618.1"/>
    <property type="molecule type" value="Genomic_DNA"/>
</dbReference>
<dbReference type="AlphaFoldDB" id="A0A9X4HA77"/>
<name>A0A9X4HA77_9XANT</name>
<protein>
    <submittedName>
        <fullName evidence="1">Uncharacterized protein</fullName>
    </submittedName>
</protein>
<comment type="caution">
    <text evidence="1">The sequence shown here is derived from an EMBL/GenBank/DDBJ whole genome shotgun (WGS) entry which is preliminary data.</text>
</comment>
<evidence type="ECO:0000313" key="1">
    <source>
        <dbReference type="EMBL" id="MDC8640618.1"/>
    </source>
</evidence>